<keyword evidence="1" id="KW-0324">Glycolysis</keyword>
<dbReference type="SUPFAM" id="SSF53254">
    <property type="entry name" value="Phosphoglycerate mutase-like"/>
    <property type="match status" value="1"/>
</dbReference>
<accession>A0A2M8QGW2</accession>
<dbReference type="EMBL" id="PGTN01000002">
    <property type="protein sequence ID" value="PJF49008.1"/>
    <property type="molecule type" value="Genomic_DNA"/>
</dbReference>
<dbReference type="PANTHER" id="PTHR48100:SF1">
    <property type="entry name" value="HISTIDINE PHOSPHATASE FAMILY PROTEIN-RELATED"/>
    <property type="match status" value="1"/>
</dbReference>
<dbReference type="InterPro" id="IPR029033">
    <property type="entry name" value="His_PPase_superfam"/>
</dbReference>
<feature type="binding site" evidence="4">
    <location>
        <begin position="10"/>
        <end position="17"/>
    </location>
    <ligand>
        <name>substrate</name>
    </ligand>
</feature>
<feature type="active site" description="Tele-phosphohistidine intermediate" evidence="3">
    <location>
        <position position="11"/>
    </location>
</feature>
<dbReference type="Pfam" id="PF00300">
    <property type="entry name" value="His_Phos_1"/>
    <property type="match status" value="1"/>
</dbReference>
<evidence type="ECO:0000313" key="6">
    <source>
        <dbReference type="Proteomes" id="UP000230790"/>
    </source>
</evidence>
<dbReference type="GO" id="GO:0016791">
    <property type="term" value="F:phosphatase activity"/>
    <property type="evidence" value="ECO:0007669"/>
    <property type="project" value="TreeGrafter"/>
</dbReference>
<name>A0A2M8QGW2_9CHLR</name>
<evidence type="ECO:0000256" key="1">
    <source>
        <dbReference type="ARBA" id="ARBA00023152"/>
    </source>
</evidence>
<sequence>MTAAHLWLIRHGQTDWNLQGRWQGQTPHAPPLNTTGLAQAHALATTLAQQAAHTPFRAIYSSDLARAHQTAAILAARLGLGVRCDPRLREVNLGAWEGMLGEDVARLYPEMLDERRRNPAHARPPCGETVLELATRMSQALTDIANAHPDENVIIVSHGLAIAAARCITHGIPLAQIFDHLPDHAIPHCVTWRCQCRHACIA</sequence>
<proteinExistence type="predicted"/>
<dbReference type="SMART" id="SM00855">
    <property type="entry name" value="PGAM"/>
    <property type="match status" value="1"/>
</dbReference>
<gene>
    <name evidence="5" type="ORF">CUN48_00665</name>
</gene>
<protein>
    <recommendedName>
        <fullName evidence="7">Alpha-ribazole phosphatase</fullName>
    </recommendedName>
</protein>
<feature type="binding site" evidence="4">
    <location>
        <position position="66"/>
    </location>
    <ligand>
        <name>substrate</name>
    </ligand>
</feature>
<dbReference type="Proteomes" id="UP000230790">
    <property type="component" value="Unassembled WGS sequence"/>
</dbReference>
<organism evidence="5 6">
    <name type="scientific">Candidatus Thermofonsia Clade 3 bacterium</name>
    <dbReference type="NCBI Taxonomy" id="2364212"/>
    <lineage>
        <taxon>Bacteria</taxon>
        <taxon>Bacillati</taxon>
        <taxon>Chloroflexota</taxon>
        <taxon>Candidatus Thermofontia</taxon>
        <taxon>Candidatus Thermofonsia Clade 3</taxon>
    </lineage>
</organism>
<feature type="active site" description="Proton donor/acceptor" evidence="3">
    <location>
        <position position="90"/>
    </location>
</feature>
<dbReference type="CDD" id="cd07067">
    <property type="entry name" value="HP_PGM_like"/>
    <property type="match status" value="1"/>
</dbReference>
<dbReference type="AlphaFoldDB" id="A0A2M8QGW2"/>
<dbReference type="GO" id="GO:0005737">
    <property type="term" value="C:cytoplasm"/>
    <property type="evidence" value="ECO:0007669"/>
    <property type="project" value="TreeGrafter"/>
</dbReference>
<dbReference type="PANTHER" id="PTHR48100">
    <property type="entry name" value="BROAD-SPECIFICITY PHOSPHATASE YOR283W-RELATED"/>
    <property type="match status" value="1"/>
</dbReference>
<reference evidence="5 6" key="1">
    <citation type="submission" date="2017-11" db="EMBL/GenBank/DDBJ databases">
        <title>Evolution of Phototrophy in the Chloroflexi Phylum Driven by Horizontal Gene Transfer.</title>
        <authorList>
            <person name="Ward L.M."/>
            <person name="Hemp J."/>
            <person name="Shih P.M."/>
            <person name="Mcglynn S.E."/>
            <person name="Fischer W."/>
        </authorList>
    </citation>
    <scope>NUCLEOTIDE SEQUENCE [LARGE SCALE GENOMIC DNA]</scope>
    <source>
        <strain evidence="5">JP3_7</strain>
    </source>
</reference>
<evidence type="ECO:0000313" key="5">
    <source>
        <dbReference type="EMBL" id="PJF49008.1"/>
    </source>
</evidence>
<keyword evidence="2" id="KW-0413">Isomerase</keyword>
<dbReference type="InterPro" id="IPR001345">
    <property type="entry name" value="PG/BPGM_mutase_AS"/>
</dbReference>
<dbReference type="InterPro" id="IPR013078">
    <property type="entry name" value="His_Pase_superF_clade-1"/>
</dbReference>
<evidence type="ECO:0000256" key="3">
    <source>
        <dbReference type="PIRSR" id="PIRSR613078-1"/>
    </source>
</evidence>
<dbReference type="Gene3D" id="3.40.50.1240">
    <property type="entry name" value="Phosphoglycerate mutase-like"/>
    <property type="match status" value="1"/>
</dbReference>
<dbReference type="PROSITE" id="PS00175">
    <property type="entry name" value="PG_MUTASE"/>
    <property type="match status" value="1"/>
</dbReference>
<dbReference type="InterPro" id="IPR050275">
    <property type="entry name" value="PGM_Phosphatase"/>
</dbReference>
<comment type="caution">
    <text evidence="5">The sequence shown here is derived from an EMBL/GenBank/DDBJ whole genome shotgun (WGS) entry which is preliminary data.</text>
</comment>
<evidence type="ECO:0000256" key="2">
    <source>
        <dbReference type="ARBA" id="ARBA00023235"/>
    </source>
</evidence>
<evidence type="ECO:0008006" key="7">
    <source>
        <dbReference type="Google" id="ProtNLM"/>
    </source>
</evidence>
<evidence type="ECO:0000256" key="4">
    <source>
        <dbReference type="PIRSR" id="PIRSR613078-2"/>
    </source>
</evidence>